<keyword evidence="5 7" id="KW-1133">Transmembrane helix</keyword>
<evidence type="ECO:0000313" key="10">
    <source>
        <dbReference type="Proteomes" id="UP001500454"/>
    </source>
</evidence>
<evidence type="ECO:0000256" key="6">
    <source>
        <dbReference type="ARBA" id="ARBA00023136"/>
    </source>
</evidence>
<evidence type="ECO:0000256" key="3">
    <source>
        <dbReference type="ARBA" id="ARBA00022475"/>
    </source>
</evidence>
<dbReference type="Gene3D" id="1.10.3720.10">
    <property type="entry name" value="MetI-like"/>
    <property type="match status" value="1"/>
</dbReference>
<comment type="subcellular location">
    <subcellularLocation>
        <location evidence="1 7">Cell membrane</location>
        <topology evidence="1 7">Multi-pass membrane protein</topology>
    </subcellularLocation>
</comment>
<evidence type="ECO:0000256" key="4">
    <source>
        <dbReference type="ARBA" id="ARBA00022692"/>
    </source>
</evidence>
<dbReference type="PANTHER" id="PTHR43386:SF1">
    <property type="entry name" value="D,D-DIPEPTIDE TRANSPORT SYSTEM PERMEASE PROTEIN DDPC-RELATED"/>
    <property type="match status" value="1"/>
</dbReference>
<feature type="domain" description="ABC transmembrane type-1" evidence="8">
    <location>
        <begin position="46"/>
        <end position="284"/>
    </location>
</feature>
<evidence type="ECO:0000256" key="5">
    <source>
        <dbReference type="ARBA" id="ARBA00022989"/>
    </source>
</evidence>
<proteinExistence type="inferred from homology"/>
<dbReference type="Pfam" id="PF00528">
    <property type="entry name" value="BPD_transp_1"/>
    <property type="match status" value="1"/>
</dbReference>
<sequence>MPLPWAAGQLDLQYIATAPGGTHYLGTDPYGRDVLAELLAGAFGILTISLPAALLATTIGVALGIGAGFWGNHGVRHQLTDWLSLAIPFCAWLVTGSVVPTAVAAAVGGGSCWVARQIGTQLRVSLPLADAVVALMLLLNSVPRMILLLAISSVWVQGPLSLIILLALTGWPGTARIARAEALRTVSLPFVESARAVGLSNWRILIKHILLPAWPVLRSLFPLNLSLCLTLQTTLSFLGLGVSVDTADWGRLLASSRLEPGAWWLIAFPGGVLAATILALRFGFASPPNR</sequence>
<keyword evidence="6 7" id="KW-0472">Membrane</keyword>
<comment type="caution">
    <text evidence="9">The sequence shown here is derived from an EMBL/GenBank/DDBJ whole genome shotgun (WGS) entry which is preliminary data.</text>
</comment>
<protein>
    <recommendedName>
        <fullName evidence="8">ABC transmembrane type-1 domain-containing protein</fullName>
    </recommendedName>
</protein>
<evidence type="ECO:0000256" key="7">
    <source>
        <dbReference type="RuleBase" id="RU363032"/>
    </source>
</evidence>
<dbReference type="InterPro" id="IPR035906">
    <property type="entry name" value="MetI-like_sf"/>
</dbReference>
<feature type="transmembrane region" description="Helical" evidence="7">
    <location>
        <begin position="38"/>
        <end position="70"/>
    </location>
</feature>
<keyword evidence="2 7" id="KW-0813">Transport</keyword>
<feature type="transmembrane region" description="Helical" evidence="7">
    <location>
        <begin position="262"/>
        <end position="284"/>
    </location>
</feature>
<dbReference type="PANTHER" id="PTHR43386">
    <property type="entry name" value="OLIGOPEPTIDE TRANSPORT SYSTEM PERMEASE PROTEIN APPC"/>
    <property type="match status" value="1"/>
</dbReference>
<dbReference type="InterPro" id="IPR050366">
    <property type="entry name" value="BP-dependent_transpt_permease"/>
</dbReference>
<evidence type="ECO:0000259" key="8">
    <source>
        <dbReference type="PROSITE" id="PS50928"/>
    </source>
</evidence>
<feature type="transmembrane region" description="Helical" evidence="7">
    <location>
        <begin position="220"/>
        <end position="242"/>
    </location>
</feature>
<keyword evidence="10" id="KW-1185">Reference proteome</keyword>
<evidence type="ECO:0000256" key="2">
    <source>
        <dbReference type="ARBA" id="ARBA00022448"/>
    </source>
</evidence>
<gene>
    <name evidence="9" type="ORF">GCM10023186_09930</name>
</gene>
<feature type="transmembrane region" description="Helical" evidence="7">
    <location>
        <begin position="82"/>
        <end position="115"/>
    </location>
</feature>
<keyword evidence="4 7" id="KW-0812">Transmembrane</keyword>
<dbReference type="Proteomes" id="UP001500454">
    <property type="component" value="Unassembled WGS sequence"/>
</dbReference>
<dbReference type="PROSITE" id="PS50928">
    <property type="entry name" value="ABC_TM1"/>
    <property type="match status" value="1"/>
</dbReference>
<dbReference type="InterPro" id="IPR000515">
    <property type="entry name" value="MetI-like"/>
</dbReference>
<accession>A0ABP8IVW0</accession>
<comment type="similarity">
    <text evidence="7">Belongs to the binding-protein-dependent transport system permease family.</text>
</comment>
<evidence type="ECO:0000313" key="9">
    <source>
        <dbReference type="EMBL" id="GAA4376255.1"/>
    </source>
</evidence>
<organism evidence="9 10">
    <name type="scientific">Hymenobacter koreensis</name>
    <dbReference type="NCBI Taxonomy" id="1084523"/>
    <lineage>
        <taxon>Bacteria</taxon>
        <taxon>Pseudomonadati</taxon>
        <taxon>Bacteroidota</taxon>
        <taxon>Cytophagia</taxon>
        <taxon>Cytophagales</taxon>
        <taxon>Hymenobacteraceae</taxon>
        <taxon>Hymenobacter</taxon>
    </lineage>
</organism>
<reference evidence="10" key="1">
    <citation type="journal article" date="2019" name="Int. J. Syst. Evol. Microbiol.">
        <title>The Global Catalogue of Microorganisms (GCM) 10K type strain sequencing project: providing services to taxonomists for standard genome sequencing and annotation.</title>
        <authorList>
            <consortium name="The Broad Institute Genomics Platform"/>
            <consortium name="The Broad Institute Genome Sequencing Center for Infectious Disease"/>
            <person name="Wu L."/>
            <person name="Ma J."/>
        </authorList>
    </citation>
    <scope>NUCLEOTIDE SEQUENCE [LARGE SCALE GENOMIC DNA]</scope>
    <source>
        <strain evidence="10">JCM 17924</strain>
    </source>
</reference>
<evidence type="ECO:0000256" key="1">
    <source>
        <dbReference type="ARBA" id="ARBA00004651"/>
    </source>
</evidence>
<name>A0ABP8IVW0_9BACT</name>
<dbReference type="EMBL" id="BAABHA010000002">
    <property type="protein sequence ID" value="GAA4376255.1"/>
    <property type="molecule type" value="Genomic_DNA"/>
</dbReference>
<dbReference type="SUPFAM" id="SSF161098">
    <property type="entry name" value="MetI-like"/>
    <property type="match status" value="1"/>
</dbReference>
<feature type="transmembrane region" description="Helical" evidence="7">
    <location>
        <begin position="145"/>
        <end position="169"/>
    </location>
</feature>
<keyword evidence="3" id="KW-1003">Cell membrane</keyword>
<dbReference type="CDD" id="cd06261">
    <property type="entry name" value="TM_PBP2"/>
    <property type="match status" value="1"/>
</dbReference>